<evidence type="ECO:0000256" key="1">
    <source>
        <dbReference type="ARBA" id="ARBA00006484"/>
    </source>
</evidence>
<dbReference type="PANTHER" id="PTHR42879:SF2">
    <property type="entry name" value="3-OXOACYL-[ACYL-CARRIER-PROTEIN] REDUCTASE FABG"/>
    <property type="match status" value="1"/>
</dbReference>
<proteinExistence type="inferred from homology"/>
<accession>A0A934KEQ0</accession>
<dbReference type="SUPFAM" id="SSF51735">
    <property type="entry name" value="NAD(P)-binding Rossmann-fold domains"/>
    <property type="match status" value="1"/>
</dbReference>
<evidence type="ECO:0000313" key="6">
    <source>
        <dbReference type="Proteomes" id="UP000620075"/>
    </source>
</evidence>
<dbReference type="FunFam" id="3.40.50.720:FF:000115">
    <property type="entry name" value="3-oxoacyl-[acyl-carrier-protein] reductase FabG"/>
    <property type="match status" value="1"/>
</dbReference>
<keyword evidence="3 5" id="KW-0560">Oxidoreductase</keyword>
<dbReference type="Pfam" id="PF13561">
    <property type="entry name" value="adh_short_C2"/>
    <property type="match status" value="1"/>
</dbReference>
<name>A0A934KEQ0_9BACT</name>
<keyword evidence="2" id="KW-0521">NADP</keyword>
<feature type="domain" description="Ketoreductase" evidence="4">
    <location>
        <begin position="6"/>
        <end position="191"/>
    </location>
</feature>
<gene>
    <name evidence="5" type="primary">fabG</name>
    <name evidence="5" type="ORF">JF888_00065</name>
</gene>
<comment type="similarity">
    <text evidence="1">Belongs to the short-chain dehydrogenases/reductases (SDR) family.</text>
</comment>
<dbReference type="InterPro" id="IPR020904">
    <property type="entry name" value="Sc_DH/Rdtase_CS"/>
</dbReference>
<dbReference type="NCBIfam" id="NF004198">
    <property type="entry name" value="PRK05653.1-3"/>
    <property type="match status" value="1"/>
</dbReference>
<dbReference type="AlphaFoldDB" id="A0A934KEQ0"/>
<dbReference type="InterPro" id="IPR002347">
    <property type="entry name" value="SDR_fam"/>
</dbReference>
<dbReference type="PRINTS" id="PR00080">
    <property type="entry name" value="SDRFAMILY"/>
</dbReference>
<dbReference type="InterPro" id="IPR036291">
    <property type="entry name" value="NAD(P)-bd_dom_sf"/>
</dbReference>
<dbReference type="GO" id="GO:0004316">
    <property type="term" value="F:3-oxoacyl-[acyl-carrier-protein] reductase (NADPH) activity"/>
    <property type="evidence" value="ECO:0007669"/>
    <property type="project" value="UniProtKB-EC"/>
</dbReference>
<dbReference type="SMART" id="SM00822">
    <property type="entry name" value="PKS_KR"/>
    <property type="match status" value="1"/>
</dbReference>
<dbReference type="PRINTS" id="PR00081">
    <property type="entry name" value="GDHRDH"/>
</dbReference>
<dbReference type="InterPro" id="IPR057326">
    <property type="entry name" value="KR_dom"/>
</dbReference>
<evidence type="ECO:0000313" key="5">
    <source>
        <dbReference type="EMBL" id="MBJ7601588.1"/>
    </source>
</evidence>
<sequence>MSHSVRRAVVTGAARGIGAAIAERLSGDGLDVAILDLDEPRAQQTADRIAGTTGGKLVAHGCDVADRQQVEAVIGRVAEELGGLDTLICNAGVTRDAFLHKMTDEQWDQVLSVHLTGTFACIRAVAPIFRELGSCRIVCISSVAGATGNAGQLNYSAAKAGIVGMVKTAAREFARSRTTVNAVRPGFIDTDMTRAIPDNIREQMIQAIPLARPGQPDDVAGVVSFYCSDDAAYVTGTVLDVNGGFYM</sequence>
<dbReference type="PANTHER" id="PTHR42879">
    <property type="entry name" value="3-OXOACYL-(ACYL-CARRIER-PROTEIN) REDUCTASE"/>
    <property type="match status" value="1"/>
</dbReference>
<organism evidence="5 6">
    <name type="scientific">Candidatus Dormiibacter inghamiae</name>
    <dbReference type="NCBI Taxonomy" id="3127013"/>
    <lineage>
        <taxon>Bacteria</taxon>
        <taxon>Bacillati</taxon>
        <taxon>Candidatus Dormiibacterota</taxon>
        <taxon>Candidatus Dormibacteria</taxon>
        <taxon>Candidatus Dormibacterales</taxon>
        <taxon>Candidatus Dormibacteraceae</taxon>
        <taxon>Candidatus Dormiibacter</taxon>
    </lineage>
</organism>
<dbReference type="InterPro" id="IPR050259">
    <property type="entry name" value="SDR"/>
</dbReference>
<dbReference type="EMBL" id="JAEKNQ010000001">
    <property type="protein sequence ID" value="MBJ7601588.1"/>
    <property type="molecule type" value="Genomic_DNA"/>
</dbReference>
<evidence type="ECO:0000259" key="4">
    <source>
        <dbReference type="SMART" id="SM00822"/>
    </source>
</evidence>
<dbReference type="NCBIfam" id="NF009466">
    <property type="entry name" value="PRK12826.1-2"/>
    <property type="match status" value="1"/>
</dbReference>
<dbReference type="PROSITE" id="PS00061">
    <property type="entry name" value="ADH_SHORT"/>
    <property type="match status" value="1"/>
</dbReference>
<dbReference type="Proteomes" id="UP000620075">
    <property type="component" value="Unassembled WGS sequence"/>
</dbReference>
<reference evidence="5 6" key="1">
    <citation type="submission" date="2020-10" db="EMBL/GenBank/DDBJ databases">
        <title>Ca. Dormibacterota MAGs.</title>
        <authorList>
            <person name="Montgomery K."/>
        </authorList>
    </citation>
    <scope>NUCLEOTIDE SEQUENCE [LARGE SCALE GENOMIC DNA]</scope>
    <source>
        <strain evidence="5">SC8811_S16_3</strain>
    </source>
</reference>
<dbReference type="RefSeq" id="WP_338175940.1">
    <property type="nucleotide sequence ID" value="NZ_JAEKNQ010000001.1"/>
</dbReference>
<comment type="caution">
    <text evidence="5">The sequence shown here is derived from an EMBL/GenBank/DDBJ whole genome shotgun (WGS) entry which is preliminary data.</text>
</comment>
<dbReference type="GO" id="GO:0032787">
    <property type="term" value="P:monocarboxylic acid metabolic process"/>
    <property type="evidence" value="ECO:0007669"/>
    <property type="project" value="UniProtKB-ARBA"/>
</dbReference>
<dbReference type="EC" id="1.1.1.100" evidence="5"/>
<protein>
    <submittedName>
        <fullName evidence="5">3-oxoacyl-ACP reductase FabG</fullName>
        <ecNumber evidence="5">1.1.1.100</ecNumber>
    </submittedName>
</protein>
<evidence type="ECO:0000256" key="3">
    <source>
        <dbReference type="ARBA" id="ARBA00023002"/>
    </source>
</evidence>
<dbReference type="Gene3D" id="3.40.50.720">
    <property type="entry name" value="NAD(P)-binding Rossmann-like Domain"/>
    <property type="match status" value="1"/>
</dbReference>
<evidence type="ECO:0000256" key="2">
    <source>
        <dbReference type="ARBA" id="ARBA00022857"/>
    </source>
</evidence>